<proteinExistence type="predicted"/>
<evidence type="ECO:0000256" key="1">
    <source>
        <dbReference type="SAM" id="MobiDB-lite"/>
    </source>
</evidence>
<evidence type="ECO:0000313" key="4">
    <source>
        <dbReference type="EMBL" id="TYT61038.1"/>
    </source>
</evidence>
<feature type="transmembrane region" description="Helical" evidence="2">
    <location>
        <begin position="52"/>
        <end position="72"/>
    </location>
</feature>
<keyword evidence="2" id="KW-0812">Transmembrane</keyword>
<dbReference type="EMBL" id="VTAW01000024">
    <property type="protein sequence ID" value="TYT61038.1"/>
    <property type="molecule type" value="Genomic_DNA"/>
</dbReference>
<evidence type="ECO:0000259" key="3">
    <source>
        <dbReference type="Pfam" id="PF03779"/>
    </source>
</evidence>
<organism evidence="4 5">
    <name type="scientific">Natrialba swarupiae</name>
    <dbReference type="NCBI Taxonomy" id="2448032"/>
    <lineage>
        <taxon>Archaea</taxon>
        <taxon>Methanobacteriati</taxon>
        <taxon>Methanobacteriota</taxon>
        <taxon>Stenosarchaea group</taxon>
        <taxon>Halobacteria</taxon>
        <taxon>Halobacteriales</taxon>
        <taxon>Natrialbaceae</taxon>
        <taxon>Natrialba</taxon>
    </lineage>
</organism>
<feature type="domain" description="SPW repeat-containing integral membrane" evidence="3">
    <location>
        <begin position="27"/>
        <end position="134"/>
    </location>
</feature>
<keyword evidence="5" id="KW-1185">Reference proteome</keyword>
<feature type="region of interest" description="Disordered" evidence="1">
    <location>
        <begin position="1"/>
        <end position="23"/>
    </location>
</feature>
<keyword evidence="2" id="KW-1133">Transmembrane helix</keyword>
<evidence type="ECO:0000313" key="5">
    <source>
        <dbReference type="Proteomes" id="UP000324104"/>
    </source>
</evidence>
<comment type="caution">
    <text evidence="4">The sequence shown here is derived from an EMBL/GenBank/DDBJ whole genome shotgun (WGS) entry which is preliminary data.</text>
</comment>
<reference evidence="4 5" key="1">
    <citation type="submission" date="2019-08" db="EMBL/GenBank/DDBJ databases">
        <title>Archaea genome.</title>
        <authorList>
            <person name="Kajale S."/>
            <person name="Shouche Y."/>
            <person name="Deshpande N."/>
            <person name="Sharma A."/>
        </authorList>
    </citation>
    <scope>NUCLEOTIDE SEQUENCE [LARGE SCALE GENOMIC DNA]</scope>
    <source>
        <strain evidence="4 5">ESP3B_9</strain>
    </source>
</reference>
<feature type="transmembrane region" description="Helical" evidence="2">
    <location>
        <begin position="117"/>
        <end position="138"/>
    </location>
</feature>
<dbReference type="RefSeq" id="WP_149082458.1">
    <property type="nucleotide sequence ID" value="NZ_VTAW01000024.1"/>
</dbReference>
<keyword evidence="2" id="KW-0472">Membrane</keyword>
<dbReference type="AlphaFoldDB" id="A0A5D5AGS3"/>
<gene>
    <name evidence="4" type="ORF">FYC77_15755</name>
</gene>
<dbReference type="Proteomes" id="UP000324104">
    <property type="component" value="Unassembled WGS sequence"/>
</dbReference>
<feature type="transmembrane region" description="Helical" evidence="2">
    <location>
        <begin position="84"/>
        <end position="102"/>
    </location>
</feature>
<dbReference type="InterPro" id="IPR005530">
    <property type="entry name" value="SPW"/>
</dbReference>
<feature type="transmembrane region" description="Helical" evidence="2">
    <location>
        <begin position="27"/>
        <end position="46"/>
    </location>
</feature>
<accession>A0A5D5AGS3</accession>
<dbReference type="Pfam" id="PF03779">
    <property type="entry name" value="SPW"/>
    <property type="match status" value="1"/>
</dbReference>
<protein>
    <recommendedName>
        <fullName evidence="3">SPW repeat-containing integral membrane domain-containing protein</fullName>
    </recommendedName>
</protein>
<evidence type="ECO:0000256" key="2">
    <source>
        <dbReference type="SAM" id="Phobius"/>
    </source>
</evidence>
<sequence>MSESTTSDPETGDAQMRDQGEPEGQKWLSGVVSLVGLWIAISPFVYEAAAEFAWNNVAVGGAIFLLAGYNFYRIITAHPTSTSVMSLVALLALWILVSPFALEGQFAMEGLEVAAEALVWSNVVSGLVGAVLAAYVAYAAGRRAPAGTPAGAR</sequence>
<name>A0A5D5AGS3_9EURY</name>